<dbReference type="InterPro" id="IPR040294">
    <property type="entry name" value="Nodulin-rel_1/2"/>
</dbReference>
<evidence type="ECO:0008006" key="4">
    <source>
        <dbReference type="Google" id="ProtNLM"/>
    </source>
</evidence>
<dbReference type="AlphaFoldDB" id="A0A8T0NJ59"/>
<organism evidence="2 3">
    <name type="scientific">Panicum virgatum</name>
    <name type="common">Blackwell switchgrass</name>
    <dbReference type="NCBI Taxonomy" id="38727"/>
    <lineage>
        <taxon>Eukaryota</taxon>
        <taxon>Viridiplantae</taxon>
        <taxon>Streptophyta</taxon>
        <taxon>Embryophyta</taxon>
        <taxon>Tracheophyta</taxon>
        <taxon>Spermatophyta</taxon>
        <taxon>Magnoliopsida</taxon>
        <taxon>Liliopsida</taxon>
        <taxon>Poales</taxon>
        <taxon>Poaceae</taxon>
        <taxon>PACMAD clade</taxon>
        <taxon>Panicoideae</taxon>
        <taxon>Panicodae</taxon>
        <taxon>Paniceae</taxon>
        <taxon>Panicinae</taxon>
        <taxon>Panicum</taxon>
        <taxon>Panicum sect. Hiantes</taxon>
    </lineage>
</organism>
<accession>A0A8T0NJ59</accession>
<feature type="compositionally biased region" description="Basic and acidic residues" evidence="1">
    <location>
        <begin position="97"/>
        <end position="142"/>
    </location>
</feature>
<dbReference type="Proteomes" id="UP000823388">
    <property type="component" value="Chromosome 9K"/>
</dbReference>
<dbReference type="EMBL" id="CM029053">
    <property type="protein sequence ID" value="KAG2549390.1"/>
    <property type="molecule type" value="Genomic_DNA"/>
</dbReference>
<dbReference type="PANTHER" id="PTHR35098">
    <property type="entry name" value="EXPRESSED PROTEIN"/>
    <property type="match status" value="1"/>
</dbReference>
<proteinExistence type="predicted"/>
<evidence type="ECO:0000313" key="2">
    <source>
        <dbReference type="EMBL" id="KAG2549390.1"/>
    </source>
</evidence>
<dbReference type="OrthoDB" id="695806at2759"/>
<sequence>MAEGKDSGDLFSSSKLVADAAASVFQHKNAYNIDKKEIAGAAADILHAASSYGKLEDRPAGQYIKKAEDYLQNFSSGPTAGVEKPAGDSPAPAPSDDAPKHAEPAEAPKEPEPVPAAKEGESEGFRLDDVVKGAEQLVEKQGGEGGSAGAGGLFEMAEGFLK</sequence>
<evidence type="ECO:0000256" key="1">
    <source>
        <dbReference type="SAM" id="MobiDB-lite"/>
    </source>
</evidence>
<gene>
    <name evidence="2" type="ORF">PVAP13_9KG270639</name>
</gene>
<keyword evidence="3" id="KW-1185">Reference proteome</keyword>
<protein>
    <recommendedName>
        <fullName evidence="4">Nodulin-related protein 1</fullName>
    </recommendedName>
</protein>
<dbReference type="GO" id="GO:0009408">
    <property type="term" value="P:response to heat"/>
    <property type="evidence" value="ECO:0007669"/>
    <property type="project" value="InterPro"/>
</dbReference>
<feature type="compositionally biased region" description="Gly residues" evidence="1">
    <location>
        <begin position="143"/>
        <end position="152"/>
    </location>
</feature>
<dbReference type="EMBL" id="CM029053">
    <property type="protein sequence ID" value="KAG2549391.1"/>
    <property type="molecule type" value="Genomic_DNA"/>
</dbReference>
<name>A0A8T0NJ59_PANVG</name>
<comment type="caution">
    <text evidence="2">The sequence shown here is derived from an EMBL/GenBank/DDBJ whole genome shotgun (WGS) entry which is preliminary data.</text>
</comment>
<reference evidence="2" key="1">
    <citation type="submission" date="2020-05" db="EMBL/GenBank/DDBJ databases">
        <title>WGS assembly of Panicum virgatum.</title>
        <authorList>
            <person name="Lovell J.T."/>
            <person name="Jenkins J."/>
            <person name="Shu S."/>
            <person name="Juenger T.E."/>
            <person name="Schmutz J."/>
        </authorList>
    </citation>
    <scope>NUCLEOTIDE SEQUENCE</scope>
    <source>
        <strain evidence="2">AP13</strain>
    </source>
</reference>
<dbReference type="GO" id="GO:0010115">
    <property type="term" value="P:regulation of abscisic acid biosynthetic process"/>
    <property type="evidence" value="ECO:0007669"/>
    <property type="project" value="InterPro"/>
</dbReference>
<dbReference type="PANTHER" id="PTHR35098:SF1">
    <property type="entry name" value="NODULIN-RELATED PROTEIN 2"/>
    <property type="match status" value="1"/>
</dbReference>
<feature type="compositionally biased region" description="Low complexity" evidence="1">
    <location>
        <begin position="87"/>
        <end position="96"/>
    </location>
</feature>
<evidence type="ECO:0000313" key="3">
    <source>
        <dbReference type="Proteomes" id="UP000823388"/>
    </source>
</evidence>
<feature type="region of interest" description="Disordered" evidence="1">
    <location>
        <begin position="74"/>
        <end position="153"/>
    </location>
</feature>